<dbReference type="AlphaFoldDB" id="A0A0E0MGJ6"/>
<evidence type="ECO:0000259" key="1">
    <source>
        <dbReference type="Pfam" id="PF25895"/>
    </source>
</evidence>
<evidence type="ECO:0000313" key="3">
    <source>
        <dbReference type="Proteomes" id="UP000026962"/>
    </source>
</evidence>
<dbReference type="GO" id="GO:0007165">
    <property type="term" value="P:signal transduction"/>
    <property type="evidence" value="ECO:0007669"/>
    <property type="project" value="InterPro"/>
</dbReference>
<dbReference type="EnsemblPlants" id="OPUNC11G14650.1">
    <property type="protein sequence ID" value="OPUNC11G14650.1"/>
    <property type="gene ID" value="OPUNC11G14650"/>
</dbReference>
<organism evidence="2">
    <name type="scientific">Oryza punctata</name>
    <name type="common">Red rice</name>
    <dbReference type="NCBI Taxonomy" id="4537"/>
    <lineage>
        <taxon>Eukaryota</taxon>
        <taxon>Viridiplantae</taxon>
        <taxon>Streptophyta</taxon>
        <taxon>Embryophyta</taxon>
        <taxon>Tracheophyta</taxon>
        <taxon>Spermatophyta</taxon>
        <taxon>Magnoliopsida</taxon>
        <taxon>Liliopsida</taxon>
        <taxon>Poales</taxon>
        <taxon>Poaceae</taxon>
        <taxon>BOP clade</taxon>
        <taxon>Oryzoideae</taxon>
        <taxon>Oryzeae</taxon>
        <taxon>Oryzinae</taxon>
        <taxon>Oryza</taxon>
    </lineage>
</organism>
<dbReference type="HOGENOM" id="CLU_007748_0_0_1"/>
<feature type="domain" description="Plant disease resistance WDH" evidence="1">
    <location>
        <begin position="565"/>
        <end position="684"/>
    </location>
</feature>
<dbReference type="PANTHER" id="PTHR32472">
    <property type="entry name" value="DNA REPAIR PROTEIN RADA"/>
    <property type="match status" value="1"/>
</dbReference>
<dbReference type="Proteomes" id="UP000026962">
    <property type="component" value="Chromosome 11"/>
</dbReference>
<name>A0A0E0MGJ6_ORYPU</name>
<proteinExistence type="predicted"/>
<dbReference type="Gramene" id="OPUNC11G14650.1">
    <property type="protein sequence ID" value="OPUNC11G14650.1"/>
    <property type="gene ID" value="OPUNC11G14650"/>
</dbReference>
<dbReference type="GO" id="GO:0000725">
    <property type="term" value="P:recombinational repair"/>
    <property type="evidence" value="ECO:0007669"/>
    <property type="project" value="TreeGrafter"/>
</dbReference>
<dbReference type="eggNOG" id="ENOG502R7WK">
    <property type="taxonomic scope" value="Eukaryota"/>
</dbReference>
<dbReference type="InterPro" id="IPR027417">
    <property type="entry name" value="P-loop_NTPase"/>
</dbReference>
<dbReference type="FunFam" id="3.40.50.300:FF:001662">
    <property type="entry name" value="Predicted protein"/>
    <property type="match status" value="1"/>
</dbReference>
<dbReference type="SUPFAM" id="SSF52200">
    <property type="entry name" value="Toll/Interleukin receptor TIR domain"/>
    <property type="match status" value="1"/>
</dbReference>
<accession>A0A0E0MGJ6</accession>
<dbReference type="Pfam" id="PF25895">
    <property type="entry name" value="WHD_plant_disease"/>
    <property type="match status" value="1"/>
</dbReference>
<evidence type="ECO:0000313" key="2">
    <source>
        <dbReference type="EnsemblPlants" id="OPUNC11G14650.1"/>
    </source>
</evidence>
<dbReference type="SUPFAM" id="SSF52540">
    <property type="entry name" value="P-loop containing nucleoside triphosphate hydrolases"/>
    <property type="match status" value="1"/>
</dbReference>
<dbReference type="OMA" id="WLCAEME"/>
<keyword evidence="3" id="KW-1185">Reference proteome</keyword>
<protein>
    <recommendedName>
        <fullName evidence="1">Plant disease resistance WDH domain-containing protein</fullName>
    </recommendedName>
</protein>
<dbReference type="PANTHER" id="PTHR32472:SF18">
    <property type="entry name" value="OS11G0576100 PROTEIN"/>
    <property type="match status" value="1"/>
</dbReference>
<dbReference type="Gene3D" id="3.40.50.10140">
    <property type="entry name" value="Toll/interleukin-1 receptor homology (TIR) domain"/>
    <property type="match status" value="1"/>
</dbReference>
<dbReference type="GO" id="GO:0043531">
    <property type="term" value="F:ADP binding"/>
    <property type="evidence" value="ECO:0007669"/>
    <property type="project" value="InterPro"/>
</dbReference>
<dbReference type="InterPro" id="IPR035897">
    <property type="entry name" value="Toll_tir_struct_dom_sf"/>
</dbReference>
<reference evidence="2" key="1">
    <citation type="submission" date="2015-04" db="UniProtKB">
        <authorList>
            <consortium name="EnsemblPlants"/>
        </authorList>
    </citation>
    <scope>IDENTIFICATION</scope>
</reference>
<dbReference type="Gene3D" id="3.40.50.300">
    <property type="entry name" value="P-loop containing nucleotide triphosphate hydrolases"/>
    <property type="match status" value="1"/>
</dbReference>
<sequence>MAAWDKRINGGVQGFAAAASSSSKKEKGIRIFDVPAPPEIPRRRLDAFSFGVGDGDDGVVVEEEVAPSPLARARGCDVYVGYGGGAAAEVERFVAWLCAEMEALGVRCVAADRHRCRDAPSHAAARAAMDVAVAGVVVVTPASLGNPYCVDEIRAFVEKGRLVPVFVGLGKADCRAEDVVEKHGDLWGRFGGHLWKVYDGGERDWREAVGALSRADPAVEVDAGSQRHRLIDLLEIVGSRLGRRAVADAVRSWRAAAAAHPELPFTRNEGFVGRERELLDLESVLFGKRPMHLVEVEVFGSEPAFIDGVVCISGASGAGKTELVLEYAHRHAMEYKKVLWVRGEARYLRMGYLKLADQLGLAVGDDLSLIATGDRSSSGSSKTKKEWIFRGLESDAIAKIRKELTREIPYLLIIDNLESETDWWDSRDMQDLLPGAVSGAAARSHVIITTTRLCRLQRVRTFSLAPNLESQEAMLLMTKNGALAFHGEDTVALKAIQQKVGSIPLALALVGAVLSELAVSPAELRQAMNDAPYRAPTWEENDAPALRDNPGMVQLLDVCFALLDEEKDGLGDAAVRMIETSSFFAPSPIPVALLAAATGGEPKRLLWKQMKLALRLSCSSSRRALAKDSSRRRAAAAAAEPEALVALLRLGIARRCTTQAAPCVSMHRVFKLFGRKAVGSGEAAARSTVRAIAAAANAVVEMHEEHAWAACMSVFKIAPAVAANLPTKELPQFVTRVAVPITAHGVAAHSSYAAVTDLLVESSDAIRGEESRYVARGGLDENPSLYHELAHSRAQLMKMRAKLMLRGGEFTLAEDHSLAVIHILEVVAGDDDPETEEARAALDRVLQVQPEE</sequence>
<reference evidence="2" key="2">
    <citation type="submission" date="2018-05" db="EMBL/GenBank/DDBJ databases">
        <title>OpunRS2 (Oryza punctata Reference Sequence Version 2).</title>
        <authorList>
            <person name="Zhang J."/>
            <person name="Kudrna D."/>
            <person name="Lee S."/>
            <person name="Talag J."/>
            <person name="Welchert J."/>
            <person name="Wing R.A."/>
        </authorList>
    </citation>
    <scope>NUCLEOTIDE SEQUENCE [LARGE SCALE GENOMIC DNA]</scope>
</reference>
<dbReference type="InterPro" id="IPR058874">
    <property type="entry name" value="WHD_plant"/>
</dbReference>
<dbReference type="STRING" id="4537.A0A0E0MGJ6"/>